<keyword evidence="3 8" id="KW-0479">Metal-binding</keyword>
<keyword evidence="11" id="KW-1185">Reference proteome</keyword>
<dbReference type="GO" id="GO:0005737">
    <property type="term" value="C:cytoplasm"/>
    <property type="evidence" value="ECO:0007669"/>
    <property type="project" value="UniProtKB-SubCell"/>
</dbReference>
<evidence type="ECO:0000313" key="11">
    <source>
        <dbReference type="Proteomes" id="UP000295788"/>
    </source>
</evidence>
<dbReference type="NCBIfam" id="TIGR00556">
    <property type="entry name" value="pantethn_trn"/>
    <property type="match status" value="1"/>
</dbReference>
<dbReference type="NCBIfam" id="TIGR00516">
    <property type="entry name" value="acpS"/>
    <property type="match status" value="1"/>
</dbReference>
<evidence type="ECO:0000256" key="3">
    <source>
        <dbReference type="ARBA" id="ARBA00022723"/>
    </source>
</evidence>
<dbReference type="HAMAP" id="MF_00101">
    <property type="entry name" value="AcpS"/>
    <property type="match status" value="1"/>
</dbReference>
<evidence type="ECO:0000256" key="7">
    <source>
        <dbReference type="ARBA" id="ARBA00023160"/>
    </source>
</evidence>
<evidence type="ECO:0000259" key="9">
    <source>
        <dbReference type="Pfam" id="PF01648"/>
    </source>
</evidence>
<evidence type="ECO:0000256" key="4">
    <source>
        <dbReference type="ARBA" id="ARBA00022832"/>
    </source>
</evidence>
<keyword evidence="6 8" id="KW-0443">Lipid metabolism</keyword>
<accession>A0A4R3K675</accession>
<evidence type="ECO:0000256" key="2">
    <source>
        <dbReference type="ARBA" id="ARBA00022679"/>
    </source>
</evidence>
<name>A0A4R3K675_9BACI</name>
<sequence length="123" mass="13899">MIFGIGVDLIELERIRKIVERSELAFIKKILTSVEIEHLPRLPRRKIEYLAGRFAGKEAVAKALGTGIGKNLNWKDIEILPLPSGKPTVTLKNDYWPVDDFKIHISISHSQSMAIAKVLIEQI</sequence>
<protein>
    <recommendedName>
        <fullName evidence="8">Holo-[acyl-carrier-protein] synthase</fullName>
        <shortName evidence="8">Holo-ACP synthase</shortName>
        <ecNumber evidence="8">2.7.8.7</ecNumber>
    </recommendedName>
    <alternativeName>
        <fullName evidence="8">4'-phosphopantetheinyl transferase AcpS</fullName>
    </alternativeName>
</protein>
<reference evidence="10 11" key="1">
    <citation type="submission" date="2019-03" db="EMBL/GenBank/DDBJ databases">
        <title>Genomic Encyclopedia of Type Strains, Phase IV (KMG-IV): sequencing the most valuable type-strain genomes for metagenomic binning, comparative biology and taxonomic classification.</title>
        <authorList>
            <person name="Goeker M."/>
        </authorList>
    </citation>
    <scope>NUCLEOTIDE SEQUENCE [LARGE SCALE GENOMIC DNA]</scope>
    <source>
        <strain evidence="10 11">DSM 23802</strain>
    </source>
</reference>
<dbReference type="Gene3D" id="3.90.470.20">
    <property type="entry name" value="4'-phosphopantetheinyl transferase domain"/>
    <property type="match status" value="1"/>
</dbReference>
<dbReference type="InterPro" id="IPR008278">
    <property type="entry name" value="4-PPantetheinyl_Trfase_dom"/>
</dbReference>
<feature type="binding site" evidence="8">
    <location>
        <position position="8"/>
    </location>
    <ligand>
        <name>Mg(2+)</name>
        <dbReference type="ChEBI" id="CHEBI:18420"/>
    </ligand>
</feature>
<dbReference type="OrthoDB" id="517356at2"/>
<gene>
    <name evidence="8" type="primary">acpS</name>
    <name evidence="10" type="ORF">EDD72_1283</name>
</gene>
<dbReference type="Proteomes" id="UP000295788">
    <property type="component" value="Unassembled WGS sequence"/>
</dbReference>
<comment type="subcellular location">
    <subcellularLocation>
        <location evidence="8">Cytoplasm</location>
    </subcellularLocation>
</comment>
<dbReference type="Pfam" id="PF01648">
    <property type="entry name" value="ACPS"/>
    <property type="match status" value="1"/>
</dbReference>
<comment type="catalytic activity">
    <reaction evidence="8">
        <text>apo-[ACP] + CoA = holo-[ACP] + adenosine 3',5'-bisphosphate + H(+)</text>
        <dbReference type="Rhea" id="RHEA:12068"/>
        <dbReference type="Rhea" id="RHEA-COMP:9685"/>
        <dbReference type="Rhea" id="RHEA-COMP:9690"/>
        <dbReference type="ChEBI" id="CHEBI:15378"/>
        <dbReference type="ChEBI" id="CHEBI:29999"/>
        <dbReference type="ChEBI" id="CHEBI:57287"/>
        <dbReference type="ChEBI" id="CHEBI:58343"/>
        <dbReference type="ChEBI" id="CHEBI:64479"/>
        <dbReference type="EC" id="2.7.8.7"/>
    </reaction>
</comment>
<feature type="binding site" evidence="8">
    <location>
        <position position="58"/>
    </location>
    <ligand>
        <name>Mg(2+)</name>
        <dbReference type="ChEBI" id="CHEBI:18420"/>
    </ligand>
</feature>
<dbReference type="EC" id="2.7.8.7" evidence="8"/>
<evidence type="ECO:0000256" key="1">
    <source>
        <dbReference type="ARBA" id="ARBA00022516"/>
    </source>
</evidence>
<evidence type="ECO:0000256" key="5">
    <source>
        <dbReference type="ARBA" id="ARBA00022842"/>
    </source>
</evidence>
<dbReference type="GO" id="GO:0008897">
    <property type="term" value="F:holo-[acyl-carrier-protein] synthase activity"/>
    <property type="evidence" value="ECO:0007669"/>
    <property type="project" value="UniProtKB-UniRule"/>
</dbReference>
<dbReference type="SUPFAM" id="SSF56214">
    <property type="entry name" value="4'-phosphopantetheinyl transferase"/>
    <property type="match status" value="1"/>
</dbReference>
<comment type="similarity">
    <text evidence="8">Belongs to the P-Pant transferase superfamily. AcpS family.</text>
</comment>
<keyword evidence="1 8" id="KW-0444">Lipid biosynthesis</keyword>
<keyword evidence="2 8" id="KW-0808">Transferase</keyword>
<evidence type="ECO:0000313" key="10">
    <source>
        <dbReference type="EMBL" id="TCS78356.1"/>
    </source>
</evidence>
<dbReference type="GO" id="GO:0006633">
    <property type="term" value="P:fatty acid biosynthetic process"/>
    <property type="evidence" value="ECO:0007669"/>
    <property type="project" value="UniProtKB-UniRule"/>
</dbReference>
<keyword evidence="5 8" id="KW-0460">Magnesium</keyword>
<dbReference type="GO" id="GO:0000287">
    <property type="term" value="F:magnesium ion binding"/>
    <property type="evidence" value="ECO:0007669"/>
    <property type="project" value="UniProtKB-UniRule"/>
</dbReference>
<dbReference type="InterPro" id="IPR002582">
    <property type="entry name" value="ACPS"/>
</dbReference>
<evidence type="ECO:0000256" key="8">
    <source>
        <dbReference type="HAMAP-Rule" id="MF_00101"/>
    </source>
</evidence>
<dbReference type="AlphaFoldDB" id="A0A4R3K675"/>
<comment type="cofactor">
    <cofactor evidence="8">
        <name>Mg(2+)</name>
        <dbReference type="ChEBI" id="CHEBI:18420"/>
    </cofactor>
</comment>
<dbReference type="RefSeq" id="WP_132770587.1">
    <property type="nucleotide sequence ID" value="NZ_SMAB01000028.1"/>
</dbReference>
<comment type="function">
    <text evidence="8">Transfers the 4'-phosphopantetheine moiety from coenzyme A to a Ser of acyl-carrier-protein.</text>
</comment>
<keyword evidence="8" id="KW-0963">Cytoplasm</keyword>
<keyword evidence="7 8" id="KW-0275">Fatty acid biosynthesis</keyword>
<dbReference type="EMBL" id="SMAB01000028">
    <property type="protein sequence ID" value="TCS78356.1"/>
    <property type="molecule type" value="Genomic_DNA"/>
</dbReference>
<comment type="caution">
    <text evidence="10">The sequence shown here is derived from an EMBL/GenBank/DDBJ whole genome shotgun (WGS) entry which is preliminary data.</text>
</comment>
<proteinExistence type="inferred from homology"/>
<dbReference type="InterPro" id="IPR037143">
    <property type="entry name" value="4-PPantetheinyl_Trfase_dom_sf"/>
</dbReference>
<evidence type="ECO:0000256" key="6">
    <source>
        <dbReference type="ARBA" id="ARBA00023098"/>
    </source>
</evidence>
<feature type="domain" description="4'-phosphopantetheinyl transferase" evidence="9">
    <location>
        <begin position="4"/>
        <end position="97"/>
    </location>
</feature>
<dbReference type="InterPro" id="IPR004568">
    <property type="entry name" value="Ppantetheine-prot_Trfase_dom"/>
</dbReference>
<keyword evidence="4 8" id="KW-0276">Fatty acid metabolism</keyword>
<organism evidence="10 11">
    <name type="scientific">Tepidibacillus fermentans</name>
    <dbReference type="NCBI Taxonomy" id="1281767"/>
    <lineage>
        <taxon>Bacteria</taxon>
        <taxon>Bacillati</taxon>
        <taxon>Bacillota</taxon>
        <taxon>Bacilli</taxon>
        <taxon>Bacillales</taxon>
        <taxon>Bacillaceae</taxon>
        <taxon>Tepidibacillus</taxon>
    </lineage>
</organism>